<name>A0AAD8YF06_9STRA</name>
<protein>
    <submittedName>
        <fullName evidence="2">Uncharacterized protein</fullName>
    </submittedName>
</protein>
<organism evidence="2 3">
    <name type="scientific">Skeletonema marinoi</name>
    <dbReference type="NCBI Taxonomy" id="267567"/>
    <lineage>
        <taxon>Eukaryota</taxon>
        <taxon>Sar</taxon>
        <taxon>Stramenopiles</taxon>
        <taxon>Ochrophyta</taxon>
        <taxon>Bacillariophyta</taxon>
        <taxon>Coscinodiscophyceae</taxon>
        <taxon>Thalassiosirophycidae</taxon>
        <taxon>Thalassiosirales</taxon>
        <taxon>Skeletonemataceae</taxon>
        <taxon>Skeletonema</taxon>
        <taxon>Skeletonema marinoi-dohrnii complex</taxon>
    </lineage>
</organism>
<dbReference type="AlphaFoldDB" id="A0AAD8YF06"/>
<feature type="region of interest" description="Disordered" evidence="1">
    <location>
        <begin position="376"/>
        <end position="395"/>
    </location>
</feature>
<feature type="region of interest" description="Disordered" evidence="1">
    <location>
        <begin position="459"/>
        <end position="507"/>
    </location>
</feature>
<keyword evidence="3" id="KW-1185">Reference proteome</keyword>
<proteinExistence type="predicted"/>
<feature type="region of interest" description="Disordered" evidence="1">
    <location>
        <begin position="183"/>
        <end position="243"/>
    </location>
</feature>
<comment type="caution">
    <text evidence="2">The sequence shown here is derived from an EMBL/GenBank/DDBJ whole genome shotgun (WGS) entry which is preliminary data.</text>
</comment>
<sequence length="585" mass="63564">MAPKNSSSSSDKPKRVRRKCTAPNCTNRVVQGGVCVTHGAKRKLCSFAGCSKAVKLAGFCSSHGPTRKKCDYIDPSCGPCDRVAVQGGRCLSHGARRRFCAFPGKEVCTKNAVHGGYCKKHHDLVQDASGMLVLQSSPSIKSDSGDSIRNNSFCMPVGSSGGSIISGASSASVSDHSIASSSAATGIMGGGMEQQEKPPSSLEYEQQVKSRAPRSEKPAPKKKSHDSKFPTPQHKRGLSIFDEMPTVDAIIGMGKNRGESSTDTAAAAAAAAAAEGIASLASQHKKLKQEPEQPNIPPQQPYADSNKTPNTQVTFADGNRQSQEAPVTAQPSSQKNPEEVCLQNPSCACEACRSPTLAIFEQMLQASHKLERGEIGNDRYAGLSPPKLSPSKRSASSKYSKAVKFPDEQYSLSTSVGRKVSTNNVGETSSIPISRKQSHADGCPASTALAAAVKLARDIDDDEASRVRRSVSHDVDSPRSRYYHHQYYGYPPSHNYHPSQYHHHHNQHPHHYYYHQQPYPQHYYRHHESTSPAKAPGTPILSDDPPEPTHSSSESRREKRKQQKRLLPKPRGKEMEHLFIPSESN</sequence>
<evidence type="ECO:0000256" key="1">
    <source>
        <dbReference type="SAM" id="MobiDB-lite"/>
    </source>
</evidence>
<reference evidence="2" key="1">
    <citation type="submission" date="2023-06" db="EMBL/GenBank/DDBJ databases">
        <title>Survivors Of The Sea: Transcriptome response of Skeletonema marinoi to long-term dormancy.</title>
        <authorList>
            <person name="Pinder M.I.M."/>
            <person name="Kourtchenko O."/>
            <person name="Robertson E.K."/>
            <person name="Larsson T."/>
            <person name="Maumus F."/>
            <person name="Osuna-Cruz C.M."/>
            <person name="Vancaester E."/>
            <person name="Stenow R."/>
            <person name="Vandepoele K."/>
            <person name="Ploug H."/>
            <person name="Bruchert V."/>
            <person name="Godhe A."/>
            <person name="Topel M."/>
        </authorList>
    </citation>
    <scope>NUCLEOTIDE SEQUENCE</scope>
    <source>
        <strain evidence="2">R05AC</strain>
    </source>
</reference>
<dbReference type="EMBL" id="JATAAI010000006">
    <property type="protein sequence ID" value="KAK1745311.1"/>
    <property type="molecule type" value="Genomic_DNA"/>
</dbReference>
<feature type="compositionally biased region" description="Basic residues" evidence="1">
    <location>
        <begin position="558"/>
        <end position="570"/>
    </location>
</feature>
<feature type="region of interest" description="Disordered" evidence="1">
    <location>
        <begin position="283"/>
        <end position="339"/>
    </location>
</feature>
<accession>A0AAD8YF06</accession>
<feature type="compositionally biased region" description="Polar residues" evidence="1">
    <location>
        <begin position="422"/>
        <end position="432"/>
    </location>
</feature>
<dbReference type="Proteomes" id="UP001224775">
    <property type="component" value="Unassembled WGS sequence"/>
</dbReference>
<feature type="compositionally biased region" description="Low complexity" evidence="1">
    <location>
        <begin position="384"/>
        <end position="395"/>
    </location>
</feature>
<feature type="region of interest" description="Disordered" evidence="1">
    <location>
        <begin position="526"/>
        <end position="585"/>
    </location>
</feature>
<feature type="compositionally biased region" description="Low complexity" evidence="1">
    <location>
        <begin position="490"/>
        <end position="499"/>
    </location>
</feature>
<feature type="compositionally biased region" description="Polar residues" evidence="1">
    <location>
        <begin position="302"/>
        <end position="335"/>
    </location>
</feature>
<dbReference type="PANTHER" id="PTHR31827:SF1">
    <property type="entry name" value="EMB|CAB89363.1"/>
    <property type="match status" value="1"/>
</dbReference>
<evidence type="ECO:0000313" key="2">
    <source>
        <dbReference type="EMBL" id="KAK1745311.1"/>
    </source>
</evidence>
<evidence type="ECO:0000313" key="3">
    <source>
        <dbReference type="Proteomes" id="UP001224775"/>
    </source>
</evidence>
<gene>
    <name evidence="2" type="ORF">QTG54_004602</name>
</gene>
<feature type="region of interest" description="Disordered" evidence="1">
    <location>
        <begin position="422"/>
        <end position="441"/>
    </location>
</feature>
<dbReference type="PANTHER" id="PTHR31827">
    <property type="entry name" value="EMB|CAB89363.1"/>
    <property type="match status" value="1"/>
</dbReference>